<gene>
    <name evidence="7" type="ORF">HF992_00745</name>
</gene>
<dbReference type="Gene3D" id="3.30.460.20">
    <property type="entry name" value="CorA soluble domain-like"/>
    <property type="match status" value="1"/>
</dbReference>
<dbReference type="Gene3D" id="1.20.58.340">
    <property type="entry name" value="Magnesium transport protein CorA, transmembrane region"/>
    <property type="match status" value="2"/>
</dbReference>
<keyword evidence="8" id="KW-1185">Reference proteome</keyword>
<dbReference type="EMBL" id="JAAXPR010000001">
    <property type="protein sequence ID" value="NKZ19393.1"/>
    <property type="molecule type" value="Genomic_DNA"/>
</dbReference>
<dbReference type="CDD" id="cd12827">
    <property type="entry name" value="EcCorA_ZntB-like_u2"/>
    <property type="match status" value="1"/>
</dbReference>
<dbReference type="InterPro" id="IPR002523">
    <property type="entry name" value="MgTranspt_CorA/ZnTranspt_ZntB"/>
</dbReference>
<comment type="caution">
    <text evidence="7">The sequence shown here is derived from an EMBL/GenBank/DDBJ whole genome shotgun (WGS) entry which is preliminary data.</text>
</comment>
<comment type="similarity">
    <text evidence="2">Belongs to the CorA metal ion transporter (MIT) (TC 1.A.35) family.</text>
</comment>
<dbReference type="SUPFAM" id="SSF143865">
    <property type="entry name" value="CorA soluble domain-like"/>
    <property type="match status" value="1"/>
</dbReference>
<keyword evidence="3 6" id="KW-0812">Transmembrane</keyword>
<keyword evidence="4 6" id="KW-1133">Transmembrane helix</keyword>
<dbReference type="RefSeq" id="WP_168548157.1">
    <property type="nucleotide sequence ID" value="NZ_JAAXPR010000001.1"/>
</dbReference>
<reference evidence="7 8" key="1">
    <citation type="submission" date="2020-04" db="EMBL/GenBank/DDBJ databases">
        <title>MicrobeNet Type strains.</title>
        <authorList>
            <person name="Nicholson A.C."/>
        </authorList>
    </citation>
    <scope>NUCLEOTIDE SEQUENCE [LARGE SCALE GENOMIC DNA]</scope>
    <source>
        <strain evidence="7 8">CCUG 69612</strain>
    </source>
</reference>
<evidence type="ECO:0000313" key="8">
    <source>
        <dbReference type="Proteomes" id="UP000522720"/>
    </source>
</evidence>
<dbReference type="Pfam" id="PF01544">
    <property type="entry name" value="CorA"/>
    <property type="match status" value="1"/>
</dbReference>
<comment type="subcellular location">
    <subcellularLocation>
        <location evidence="1">Membrane</location>
        <topology evidence="1">Multi-pass membrane protein</topology>
    </subcellularLocation>
</comment>
<dbReference type="InterPro" id="IPR045861">
    <property type="entry name" value="CorA_cytoplasmic_dom"/>
</dbReference>
<accession>A0A7X6MXN7</accession>
<sequence length="302" mass="34983">MYTKTFSTNTWLAINLDSLSDITSLEDRLAIDEELAAYITDENEMARLEYDKDQGRLVLIYNVIHQEKEDNSYDSSPITFILKPNRVTTLVTNKTAYLLERLNQMMTKYRPETVYDFLFWSLVVISKDYVKILDRLDKELTQTNHLIRQRTTKDRLLALSDIEMSMIYIRSDSKQNLLVLEQLTAHGLIRQLSDEEREKLDDALIEARQILEMAELNTQTMGQLSSTYNNVLNNQLNDTMKILTVLSILLATPDIITGFFGINVPLPDFLVNSKLGWLMVIGIIVLVFLVVYRMVRSILKEK</sequence>
<evidence type="ECO:0000256" key="1">
    <source>
        <dbReference type="ARBA" id="ARBA00004141"/>
    </source>
</evidence>
<evidence type="ECO:0000256" key="5">
    <source>
        <dbReference type="ARBA" id="ARBA00023136"/>
    </source>
</evidence>
<dbReference type="InterPro" id="IPR047199">
    <property type="entry name" value="CorA-like"/>
</dbReference>
<evidence type="ECO:0000256" key="6">
    <source>
        <dbReference type="SAM" id="Phobius"/>
    </source>
</evidence>
<proteinExistence type="inferred from homology"/>
<evidence type="ECO:0000313" key="7">
    <source>
        <dbReference type="EMBL" id="NKZ19393.1"/>
    </source>
</evidence>
<dbReference type="GO" id="GO:0016020">
    <property type="term" value="C:membrane"/>
    <property type="evidence" value="ECO:0007669"/>
    <property type="project" value="UniProtKB-SubCell"/>
</dbReference>
<keyword evidence="5 6" id="KW-0472">Membrane</keyword>
<feature type="transmembrane region" description="Helical" evidence="6">
    <location>
        <begin position="275"/>
        <end position="295"/>
    </location>
</feature>
<feature type="transmembrane region" description="Helical" evidence="6">
    <location>
        <begin position="242"/>
        <end position="263"/>
    </location>
</feature>
<evidence type="ECO:0000256" key="4">
    <source>
        <dbReference type="ARBA" id="ARBA00022989"/>
    </source>
</evidence>
<protein>
    <submittedName>
        <fullName evidence="7">Magnesium transporter CorA family protein</fullName>
    </submittedName>
</protein>
<evidence type="ECO:0000256" key="2">
    <source>
        <dbReference type="ARBA" id="ARBA00009765"/>
    </source>
</evidence>
<dbReference type="PANTHER" id="PTHR47891">
    <property type="entry name" value="TRANSPORTER-RELATED"/>
    <property type="match status" value="1"/>
</dbReference>
<dbReference type="InterPro" id="IPR045863">
    <property type="entry name" value="CorA_TM1_TM2"/>
</dbReference>
<dbReference type="PANTHER" id="PTHR47891:SF1">
    <property type="entry name" value="CORA-MAGNESIUM AND COBALT TRANSPORTER"/>
    <property type="match status" value="1"/>
</dbReference>
<dbReference type="GO" id="GO:0046873">
    <property type="term" value="F:metal ion transmembrane transporter activity"/>
    <property type="evidence" value="ECO:0007669"/>
    <property type="project" value="InterPro"/>
</dbReference>
<name>A0A7X6MXN7_9STRE</name>
<evidence type="ECO:0000256" key="3">
    <source>
        <dbReference type="ARBA" id="ARBA00022692"/>
    </source>
</evidence>
<dbReference type="AlphaFoldDB" id="A0A7X6MXN7"/>
<organism evidence="7 8">
    <name type="scientific">Streptococcus ovuberis</name>
    <dbReference type="NCBI Taxonomy" id="1936207"/>
    <lineage>
        <taxon>Bacteria</taxon>
        <taxon>Bacillati</taxon>
        <taxon>Bacillota</taxon>
        <taxon>Bacilli</taxon>
        <taxon>Lactobacillales</taxon>
        <taxon>Streptococcaceae</taxon>
        <taxon>Streptococcus</taxon>
    </lineage>
</organism>
<dbReference type="SUPFAM" id="SSF144083">
    <property type="entry name" value="Magnesium transport protein CorA, transmembrane region"/>
    <property type="match status" value="1"/>
</dbReference>
<dbReference type="Proteomes" id="UP000522720">
    <property type="component" value="Unassembled WGS sequence"/>
</dbReference>